<dbReference type="EMBL" id="LR862136">
    <property type="protein sequence ID" value="CAD1843257.1"/>
    <property type="molecule type" value="Genomic_DNA"/>
</dbReference>
<evidence type="ECO:0000313" key="1">
    <source>
        <dbReference type="EMBL" id="CAD1843257.1"/>
    </source>
</evidence>
<reference evidence="1" key="1">
    <citation type="submission" date="2020-07" db="EMBL/GenBank/DDBJ databases">
        <authorList>
            <person name="Lin J."/>
        </authorList>
    </citation>
    <scope>NUCLEOTIDE SEQUENCE</scope>
</reference>
<protein>
    <submittedName>
        <fullName evidence="1">Uncharacterized protein</fullName>
    </submittedName>
</protein>
<dbReference type="AlphaFoldDB" id="A0A6V7QK23"/>
<sequence>MASTVVESVDRAMQEYCVVDLERIDVPEIDGALLMELLEDSCADAAAEDDRLGGVIRSLEAEIGSNSGSMEIGDDESTTGPADGGLEAVLSDFDSFDGLRDAGYAVEEDPFGWAEMEVGTSAAMGGWYVGVEEGRVGWWSMRRRGESLIMVMVMVMVMEWFTMGRGWWSKRIALCGIITLYYATNHPLNSREPLSS</sequence>
<dbReference type="PANTHER" id="PTHR37611">
    <property type="entry name" value="VIRUS-SPECIFIC-SIGNALING-PATHWAY REGULATED PROTEIN-RELATED"/>
    <property type="match status" value="1"/>
</dbReference>
<organism evidence="1">
    <name type="scientific">Ananas comosus var. bracteatus</name>
    <name type="common">red pineapple</name>
    <dbReference type="NCBI Taxonomy" id="296719"/>
    <lineage>
        <taxon>Eukaryota</taxon>
        <taxon>Viridiplantae</taxon>
        <taxon>Streptophyta</taxon>
        <taxon>Embryophyta</taxon>
        <taxon>Tracheophyta</taxon>
        <taxon>Spermatophyta</taxon>
        <taxon>Magnoliopsida</taxon>
        <taxon>Liliopsida</taxon>
        <taxon>Poales</taxon>
        <taxon>Bromeliaceae</taxon>
        <taxon>Bromelioideae</taxon>
        <taxon>Ananas</taxon>
    </lineage>
</organism>
<name>A0A6V7QK23_ANACO</name>
<accession>A0A6V7QK23</accession>
<proteinExistence type="predicted"/>
<gene>
    <name evidence="1" type="ORF">CB5_LOCUS26468</name>
</gene>
<dbReference type="PANTHER" id="PTHR37611:SF4">
    <property type="entry name" value="OS06G0538400 PROTEIN"/>
    <property type="match status" value="1"/>
</dbReference>